<accession>A0A9W8A650</accession>
<dbReference type="EMBL" id="JANBPT010000512">
    <property type="protein sequence ID" value="KAJ1918226.1"/>
    <property type="molecule type" value="Genomic_DNA"/>
</dbReference>
<feature type="transmembrane region" description="Helical" evidence="2">
    <location>
        <begin position="90"/>
        <end position="112"/>
    </location>
</feature>
<feature type="compositionally biased region" description="Low complexity" evidence="1">
    <location>
        <begin position="186"/>
        <end position="200"/>
    </location>
</feature>
<feature type="compositionally biased region" description="Low complexity" evidence="1">
    <location>
        <begin position="441"/>
        <end position="453"/>
    </location>
</feature>
<feature type="region of interest" description="Disordered" evidence="1">
    <location>
        <begin position="558"/>
        <end position="580"/>
    </location>
</feature>
<evidence type="ECO:0000256" key="1">
    <source>
        <dbReference type="SAM" id="MobiDB-lite"/>
    </source>
</evidence>
<feature type="compositionally biased region" description="Basic and acidic residues" evidence="1">
    <location>
        <begin position="561"/>
        <end position="576"/>
    </location>
</feature>
<proteinExistence type="predicted"/>
<feature type="non-terminal residue" evidence="3">
    <location>
        <position position="596"/>
    </location>
</feature>
<feature type="region of interest" description="Disordered" evidence="1">
    <location>
        <begin position="151"/>
        <end position="235"/>
    </location>
</feature>
<evidence type="ECO:0000313" key="3">
    <source>
        <dbReference type="EMBL" id="KAJ1918226.1"/>
    </source>
</evidence>
<feature type="compositionally biased region" description="Polar residues" evidence="1">
    <location>
        <begin position="308"/>
        <end position="320"/>
    </location>
</feature>
<organism evidence="3 4">
    <name type="scientific">Tieghemiomyces parasiticus</name>
    <dbReference type="NCBI Taxonomy" id="78921"/>
    <lineage>
        <taxon>Eukaryota</taxon>
        <taxon>Fungi</taxon>
        <taxon>Fungi incertae sedis</taxon>
        <taxon>Zoopagomycota</taxon>
        <taxon>Kickxellomycotina</taxon>
        <taxon>Dimargaritomycetes</taxon>
        <taxon>Dimargaritales</taxon>
        <taxon>Dimargaritaceae</taxon>
        <taxon>Tieghemiomyces</taxon>
    </lineage>
</organism>
<sequence length="596" mass="63254">MGRHRRRGSSSSQGEGSRVSSAYFTSLDQPGAHSVDYAPAEGPFHVSSRSAADQSVFVGLVGLLRVPLHLLLSLVAPVLSFLFFLSRQAVLTLIAALAGLALLAGNVCRLAGFLLGAPTTARAAVPPMAIPATTTQVSLACSGPPCDVTIRPHVEDTSANGERGHDKPPMRHRNHSRSCHGSVDASDSTRSGCGSGSTSSRSRRQVAMNRRRPPPVHRRSASCEDLTAHSSPTLTPGESMYCAESLPHPSQRDHLHHATPAKFVGRRLADLRNLALRRAKPESIHHIHSHANSWCAHQDLGLAEPYGTPQSRHSAETSNLPRGLNIQGHLEPVQSRDANARQSSAGLLFTPHVSAHPAVPTTLGESTSQPPVLVKTGAHASDITKVAAVPLHVLETAASPVYRNVQKVNAAVASRVHPLTGEAAQPTARPSAVESAPEVKQPSSQNFPPSSSSTYRQSPAREVASSGKGARDDDVGRKGGASYEAHVSPQRASVSPDQLAHLSSTPDTITARSTAGGSNGLQSDAAQSLMQVVSTDQGLVPATLVTTAAPMIYKPAPMATRRSEDERRHSTGGKDHVSRRHRFKHKLAHIFHPRRS</sequence>
<feature type="region of interest" description="Disordered" evidence="1">
    <location>
        <begin position="305"/>
        <end position="325"/>
    </location>
</feature>
<comment type="caution">
    <text evidence="3">The sequence shown here is derived from an EMBL/GenBank/DDBJ whole genome shotgun (WGS) entry which is preliminary data.</text>
</comment>
<evidence type="ECO:0000256" key="2">
    <source>
        <dbReference type="SAM" id="Phobius"/>
    </source>
</evidence>
<keyword evidence="4" id="KW-1185">Reference proteome</keyword>
<name>A0A9W8A650_9FUNG</name>
<keyword evidence="2" id="KW-0812">Transmembrane</keyword>
<feature type="compositionally biased region" description="Basic residues" evidence="1">
    <location>
        <begin position="201"/>
        <end position="220"/>
    </location>
</feature>
<feature type="transmembrane region" description="Helical" evidence="2">
    <location>
        <begin position="56"/>
        <end position="84"/>
    </location>
</feature>
<keyword evidence="2" id="KW-1133">Transmembrane helix</keyword>
<dbReference type="Proteomes" id="UP001150569">
    <property type="component" value="Unassembled WGS sequence"/>
</dbReference>
<feature type="region of interest" description="Disordered" evidence="1">
    <location>
        <begin position="419"/>
        <end position="522"/>
    </location>
</feature>
<keyword evidence="2" id="KW-0472">Membrane</keyword>
<feature type="compositionally biased region" description="Polar residues" evidence="1">
    <location>
        <begin position="490"/>
        <end position="522"/>
    </location>
</feature>
<evidence type="ECO:0000313" key="4">
    <source>
        <dbReference type="Proteomes" id="UP001150569"/>
    </source>
</evidence>
<gene>
    <name evidence="3" type="ORF">IWQ60_007562</name>
</gene>
<reference evidence="3" key="1">
    <citation type="submission" date="2022-07" db="EMBL/GenBank/DDBJ databases">
        <title>Phylogenomic reconstructions and comparative analyses of Kickxellomycotina fungi.</title>
        <authorList>
            <person name="Reynolds N.K."/>
            <person name="Stajich J.E."/>
            <person name="Barry K."/>
            <person name="Grigoriev I.V."/>
            <person name="Crous P."/>
            <person name="Smith M.E."/>
        </authorList>
    </citation>
    <scope>NUCLEOTIDE SEQUENCE</scope>
    <source>
        <strain evidence="3">RSA 861</strain>
    </source>
</reference>
<protein>
    <submittedName>
        <fullName evidence="3">Uncharacterized protein</fullName>
    </submittedName>
</protein>
<dbReference type="AlphaFoldDB" id="A0A9W8A650"/>
<feature type="compositionally biased region" description="Basic and acidic residues" evidence="1">
    <location>
        <begin position="151"/>
        <end position="169"/>
    </location>
</feature>